<dbReference type="SUPFAM" id="SSF102215">
    <property type="entry name" value="Creatininase"/>
    <property type="match status" value="1"/>
</dbReference>
<accession>D3PUH3</accession>
<dbReference type="PANTHER" id="PTHR35005:SF1">
    <property type="entry name" value="2-AMINO-5-FORMYLAMINO-6-RIBOSYLAMINOPYRIMIDIN-4(3H)-ONE 5'-MONOPHOSPHATE DEFORMYLASE"/>
    <property type="match status" value="1"/>
</dbReference>
<dbReference type="STRING" id="446470.Snas_3320"/>
<keyword evidence="7" id="KW-1185">Reference proteome</keyword>
<dbReference type="GO" id="GO:0046872">
    <property type="term" value="F:metal ion binding"/>
    <property type="evidence" value="ECO:0007669"/>
    <property type="project" value="UniProtKB-KW"/>
</dbReference>
<reference evidence="6 7" key="1">
    <citation type="journal article" date="2009" name="Stand. Genomic Sci.">
        <title>Complete genome sequence of Stackebrandtia nassauensis type strain (LLR-40K-21).</title>
        <authorList>
            <person name="Munk C."/>
            <person name="Lapidus A."/>
            <person name="Copeland A."/>
            <person name="Jando M."/>
            <person name="Mayilraj S."/>
            <person name="Glavina Del Rio T."/>
            <person name="Nolan M."/>
            <person name="Chen F."/>
            <person name="Lucas S."/>
            <person name="Tice H."/>
            <person name="Cheng J.F."/>
            <person name="Han C."/>
            <person name="Detter J.C."/>
            <person name="Bruce D."/>
            <person name="Goodwin L."/>
            <person name="Chain P."/>
            <person name="Pitluck S."/>
            <person name="Goker M."/>
            <person name="Ovchinikova G."/>
            <person name="Pati A."/>
            <person name="Ivanova N."/>
            <person name="Mavromatis K."/>
            <person name="Chen A."/>
            <person name="Palaniappan K."/>
            <person name="Land M."/>
            <person name="Hauser L."/>
            <person name="Chang Y.J."/>
            <person name="Jeffries C.D."/>
            <person name="Bristow J."/>
            <person name="Eisen J.A."/>
            <person name="Markowitz V."/>
            <person name="Hugenholtz P."/>
            <person name="Kyrpides N.C."/>
            <person name="Klenk H.P."/>
        </authorList>
    </citation>
    <scope>NUCLEOTIDE SEQUENCE [LARGE SCALE GENOMIC DNA]</scope>
    <source>
        <strain evidence="7">DSM 44728 / CIP 108903 / NRRL B-16338 / NBRC 102104 / LLR-40K-21</strain>
    </source>
</reference>
<evidence type="ECO:0000313" key="6">
    <source>
        <dbReference type="EMBL" id="ADD42986.1"/>
    </source>
</evidence>
<dbReference type="GO" id="GO:0009231">
    <property type="term" value="P:riboflavin biosynthetic process"/>
    <property type="evidence" value="ECO:0007669"/>
    <property type="project" value="TreeGrafter"/>
</dbReference>
<dbReference type="Proteomes" id="UP000000844">
    <property type="component" value="Chromosome"/>
</dbReference>
<dbReference type="KEGG" id="sna:Snas_3320"/>
<evidence type="ECO:0000256" key="1">
    <source>
        <dbReference type="ARBA" id="ARBA00001947"/>
    </source>
</evidence>
<dbReference type="GO" id="GO:0016811">
    <property type="term" value="F:hydrolase activity, acting on carbon-nitrogen (but not peptide) bonds, in linear amides"/>
    <property type="evidence" value="ECO:0007669"/>
    <property type="project" value="TreeGrafter"/>
</dbReference>
<keyword evidence="2" id="KW-0479">Metal-binding</keyword>
<dbReference type="InterPro" id="IPR003785">
    <property type="entry name" value="Creatininase/forma_Hydrolase"/>
</dbReference>
<dbReference type="Gene3D" id="3.40.50.10310">
    <property type="entry name" value="Creatininase"/>
    <property type="match status" value="1"/>
</dbReference>
<dbReference type="InterPro" id="IPR024087">
    <property type="entry name" value="Creatininase-like_sf"/>
</dbReference>
<evidence type="ECO:0000256" key="3">
    <source>
        <dbReference type="ARBA" id="ARBA00022801"/>
    </source>
</evidence>
<gene>
    <name evidence="6" type="ordered locus">Snas_3320</name>
</gene>
<keyword evidence="3" id="KW-0378">Hydrolase</keyword>
<evidence type="ECO:0000313" key="7">
    <source>
        <dbReference type="Proteomes" id="UP000000844"/>
    </source>
</evidence>
<name>D3PUH3_STANL</name>
<keyword evidence="4" id="KW-0862">Zinc</keyword>
<dbReference type="AlphaFoldDB" id="D3PUH3"/>
<sequence>MPPDFLRLAAIDRGQVARIAPEAVLVLPIGAIEQHGPSLPLGTDAALAEAVAEAGIEASATSRPLVLAPTIPYGNSIHHLFACAGSVSSRTLQLVLADLIDSFVRSGFRRIFILNGHGGNDECVHLAVKDAVNRHPVVLGAASYWTLVPDGIFPADQVPGHAGAFEASLLMAARADLLPPDAAAGGPPGSSMVHTGDFGPGVTVVRAGDWATSGGFTDDPAKADIEAGRECLRALGQRLGQALDRFADVSLPDDDQAGSS</sequence>
<dbReference type="HOGENOM" id="CLU_055029_0_0_11"/>
<evidence type="ECO:0000256" key="5">
    <source>
        <dbReference type="ARBA" id="ARBA00024029"/>
    </source>
</evidence>
<dbReference type="eggNOG" id="COG1402">
    <property type="taxonomic scope" value="Bacteria"/>
</dbReference>
<organism evidence="6 7">
    <name type="scientific">Stackebrandtia nassauensis (strain DSM 44728 / CIP 108903 / NRRL B-16338 / NBRC 102104 / LLR-40K-21)</name>
    <dbReference type="NCBI Taxonomy" id="446470"/>
    <lineage>
        <taxon>Bacteria</taxon>
        <taxon>Bacillati</taxon>
        <taxon>Actinomycetota</taxon>
        <taxon>Actinomycetes</taxon>
        <taxon>Glycomycetales</taxon>
        <taxon>Glycomycetaceae</taxon>
        <taxon>Stackebrandtia</taxon>
    </lineage>
</organism>
<evidence type="ECO:0000256" key="2">
    <source>
        <dbReference type="ARBA" id="ARBA00022723"/>
    </source>
</evidence>
<dbReference type="RefSeq" id="WP_013018557.1">
    <property type="nucleotide sequence ID" value="NC_013947.1"/>
</dbReference>
<evidence type="ECO:0000256" key="4">
    <source>
        <dbReference type="ARBA" id="ARBA00022833"/>
    </source>
</evidence>
<dbReference type="Pfam" id="PF02633">
    <property type="entry name" value="Creatininase"/>
    <property type="match status" value="1"/>
</dbReference>
<dbReference type="OrthoDB" id="9801445at2"/>
<dbReference type="PANTHER" id="PTHR35005">
    <property type="entry name" value="3-DEHYDRO-SCYLLO-INOSOSE HYDROLASE"/>
    <property type="match status" value="1"/>
</dbReference>
<comment type="cofactor">
    <cofactor evidence="1">
        <name>Zn(2+)</name>
        <dbReference type="ChEBI" id="CHEBI:29105"/>
    </cofactor>
</comment>
<comment type="similarity">
    <text evidence="5">Belongs to the creatininase superfamily.</text>
</comment>
<dbReference type="EMBL" id="CP001778">
    <property type="protein sequence ID" value="ADD42986.1"/>
    <property type="molecule type" value="Genomic_DNA"/>
</dbReference>
<protein>
    <submittedName>
        <fullName evidence="6">Creatininase</fullName>
    </submittedName>
</protein>
<proteinExistence type="inferred from homology"/>